<evidence type="ECO:0000259" key="1">
    <source>
        <dbReference type="SMART" id="SM00245"/>
    </source>
</evidence>
<reference evidence="2 3" key="2">
    <citation type="journal article" date="2013" name="PLoS ONE">
        <title>INDIGO - INtegrated Data Warehouse of MIcrobial GenOmes with Examples from the Red Sea Extremophiles.</title>
        <authorList>
            <person name="Alam I."/>
            <person name="Antunes A."/>
            <person name="Kamau A.A."/>
            <person name="Ba Alawi W."/>
            <person name="Kalkatawi M."/>
            <person name="Stingl U."/>
            <person name="Bajic V.B."/>
        </authorList>
    </citation>
    <scope>NUCLEOTIDE SEQUENCE [LARGE SCALE GENOMIC DNA]</scope>
    <source>
        <strain evidence="2 3">SSD-17B</strain>
    </source>
</reference>
<accession>F7PWA4</accession>
<keyword evidence="3" id="KW-1185">Reference proteome</keyword>
<dbReference type="GO" id="GO:0004175">
    <property type="term" value="F:endopeptidase activity"/>
    <property type="evidence" value="ECO:0007669"/>
    <property type="project" value="TreeGrafter"/>
</dbReference>
<dbReference type="Pfam" id="PF03572">
    <property type="entry name" value="Peptidase_S41"/>
    <property type="match status" value="1"/>
</dbReference>
<dbReference type="GO" id="GO:0007165">
    <property type="term" value="P:signal transduction"/>
    <property type="evidence" value="ECO:0007669"/>
    <property type="project" value="TreeGrafter"/>
</dbReference>
<dbReference type="EMBL" id="AFNU02000013">
    <property type="protein sequence ID" value="ERJ11238.1"/>
    <property type="molecule type" value="Genomic_DNA"/>
</dbReference>
<dbReference type="eggNOG" id="COG0793">
    <property type="taxonomic scope" value="Bacteria"/>
</dbReference>
<dbReference type="PANTHER" id="PTHR32060">
    <property type="entry name" value="TAIL-SPECIFIC PROTEASE"/>
    <property type="match status" value="1"/>
</dbReference>
<feature type="domain" description="Tail specific protease" evidence="1">
    <location>
        <begin position="311"/>
        <end position="514"/>
    </location>
</feature>
<reference evidence="2 3" key="1">
    <citation type="journal article" date="2011" name="J. Bacteriol.">
        <title>Genome sequence of Haloplasma contractile, an unusual contractile bacterium from a deep-sea anoxic brine lake.</title>
        <authorList>
            <person name="Antunes A."/>
            <person name="Alam I."/>
            <person name="El Dorry H."/>
            <person name="Siam R."/>
            <person name="Robertson A."/>
            <person name="Bajic V.B."/>
            <person name="Stingl U."/>
        </authorList>
    </citation>
    <scope>NUCLEOTIDE SEQUENCE [LARGE SCALE GENOMIC DNA]</scope>
    <source>
        <strain evidence="2 3">SSD-17B</strain>
    </source>
</reference>
<name>F7PWA4_9MOLU</name>
<dbReference type="GO" id="GO:0006508">
    <property type="term" value="P:proteolysis"/>
    <property type="evidence" value="ECO:0007669"/>
    <property type="project" value="InterPro"/>
</dbReference>
<dbReference type="Proteomes" id="UP000005707">
    <property type="component" value="Unassembled WGS sequence"/>
</dbReference>
<dbReference type="SUPFAM" id="SSF52096">
    <property type="entry name" value="ClpP/crotonase"/>
    <property type="match status" value="1"/>
</dbReference>
<dbReference type="GO" id="GO:0008236">
    <property type="term" value="F:serine-type peptidase activity"/>
    <property type="evidence" value="ECO:0007669"/>
    <property type="project" value="InterPro"/>
</dbReference>
<dbReference type="AlphaFoldDB" id="F7PWA4"/>
<dbReference type="InterPro" id="IPR029045">
    <property type="entry name" value="ClpP/crotonase-like_dom_sf"/>
</dbReference>
<evidence type="ECO:0000313" key="2">
    <source>
        <dbReference type="EMBL" id="ERJ11238.1"/>
    </source>
</evidence>
<dbReference type="Gene3D" id="3.90.226.10">
    <property type="entry name" value="2-enoyl-CoA Hydratase, Chain A, domain 1"/>
    <property type="match status" value="1"/>
</dbReference>
<evidence type="ECO:0000313" key="3">
    <source>
        <dbReference type="Proteomes" id="UP000005707"/>
    </source>
</evidence>
<dbReference type="STRING" id="1033810.HLPCO_002678"/>
<sequence>MSLIKRIIKVMIVVLIVWFVVLISRCSFINEYFNSENIIKSNELTAIDIAPEYEIESETLTTYEYRKHQDVSYVSISEFISFMEGGIVPLEIEQDDDTMIISYTYEVPSEYQEFYDESTYRYEMTLDAHQDTIHYNDFDMVSSLSGPMITEYETELTLSNIEVSNHDPSVKINLSDYDLDIVRDGDNYYIPLYLANLFFTGSNINVYEMNDSIYIIDGFSEFNELFSNFRKDTHFQAHEIRLHTKRYLNLYFDYFYGLKKEKGIESYKSQLDILDFEQAESFDAILERIDYFISQQDDLHTSFVSLGYMRHHFIPKDYLEDDSSKYDNAKTNYRCDERDAEVDAKYYEDLYVIEVNQFSLETKTLLKPFIDQINTYGIKNVVIDVSCNGGGNIVGVIELLSYMTDEEIEISYMNPVTDAKITEYYESTVPALTDKHFYVYTSAATFSAANLFASIVNDQELGMLIGEQSSGGAAAITYTVLPDGAIIVNSSNLLFTNKKGEAIEDGIPVDVTYTEPIHWEEWRALNIGD</sequence>
<dbReference type="InterPro" id="IPR005151">
    <property type="entry name" value="Tail-specific_protease"/>
</dbReference>
<protein>
    <submittedName>
        <fullName evidence="2">Peptidase S41 family protein</fullName>
    </submittedName>
</protein>
<dbReference type="GO" id="GO:0030288">
    <property type="term" value="C:outer membrane-bounded periplasmic space"/>
    <property type="evidence" value="ECO:0007669"/>
    <property type="project" value="TreeGrafter"/>
</dbReference>
<comment type="caution">
    <text evidence="2">The sequence shown here is derived from an EMBL/GenBank/DDBJ whole genome shotgun (WGS) entry which is preliminary data.</text>
</comment>
<dbReference type="PANTHER" id="PTHR32060:SF30">
    <property type="entry name" value="CARBOXY-TERMINAL PROCESSING PROTEASE CTPA"/>
    <property type="match status" value="1"/>
</dbReference>
<dbReference type="OrthoDB" id="2040956at2"/>
<dbReference type="SMART" id="SM00245">
    <property type="entry name" value="TSPc"/>
    <property type="match status" value="1"/>
</dbReference>
<dbReference type="InParanoid" id="F7PWA4"/>
<proteinExistence type="predicted"/>
<organism evidence="2 3">
    <name type="scientific">Haloplasma contractile SSD-17B</name>
    <dbReference type="NCBI Taxonomy" id="1033810"/>
    <lineage>
        <taxon>Bacteria</taxon>
        <taxon>Bacillati</taxon>
        <taxon>Mycoplasmatota</taxon>
        <taxon>Mollicutes</taxon>
        <taxon>Haloplasmatales</taxon>
        <taxon>Haloplasmataceae</taxon>
        <taxon>Haloplasma</taxon>
    </lineage>
</organism>
<gene>
    <name evidence="2" type="ORF">HLPCO_002678</name>
</gene>
<dbReference type="RefSeq" id="WP_008825555.1">
    <property type="nucleotide sequence ID" value="NZ_AFNU02000013.1"/>
</dbReference>